<dbReference type="PANTHER" id="PTHR43739:SF5">
    <property type="entry name" value="EXO-ALPHA-SIALIDASE"/>
    <property type="match status" value="1"/>
</dbReference>
<keyword evidence="2" id="KW-1185">Reference proteome</keyword>
<dbReference type="STRING" id="571298.SAMN04488026_11114"/>
<dbReference type="PANTHER" id="PTHR43739">
    <property type="entry name" value="XYLOGLUCANASE (EUROFUNG)"/>
    <property type="match status" value="1"/>
</dbReference>
<protein>
    <recommendedName>
        <fullName evidence="3">Photosynthesis system II assembly factor Ycf48/Hcf136-like domain-containing protein</fullName>
    </recommendedName>
</protein>
<dbReference type="InterPro" id="IPR052025">
    <property type="entry name" value="Xyloglucanase_GH74"/>
</dbReference>
<evidence type="ECO:0000313" key="2">
    <source>
        <dbReference type="Proteomes" id="UP000199382"/>
    </source>
</evidence>
<dbReference type="PROSITE" id="PS51318">
    <property type="entry name" value="TAT"/>
    <property type="match status" value="1"/>
</dbReference>
<dbReference type="CDD" id="cd15482">
    <property type="entry name" value="Sialidase_non-viral"/>
    <property type="match status" value="1"/>
</dbReference>
<dbReference type="Proteomes" id="UP000199382">
    <property type="component" value="Unassembled WGS sequence"/>
</dbReference>
<dbReference type="InterPro" id="IPR006311">
    <property type="entry name" value="TAT_signal"/>
</dbReference>
<reference evidence="1 2" key="1">
    <citation type="submission" date="2016-10" db="EMBL/GenBank/DDBJ databases">
        <authorList>
            <person name="de Groot N.N."/>
        </authorList>
    </citation>
    <scope>NUCLEOTIDE SEQUENCE [LARGE SCALE GENOMIC DNA]</scope>
    <source>
        <strain evidence="1 2">DSM 25294</strain>
    </source>
</reference>
<dbReference type="Gene3D" id="2.130.10.10">
    <property type="entry name" value="YVTN repeat-like/Quinoprotein amine dehydrogenase"/>
    <property type="match status" value="2"/>
</dbReference>
<dbReference type="EMBL" id="FNEK01000111">
    <property type="protein sequence ID" value="SDL74237.1"/>
    <property type="molecule type" value="Genomic_DNA"/>
</dbReference>
<dbReference type="AlphaFoldDB" id="A0A1G9MK10"/>
<proteinExistence type="predicted"/>
<gene>
    <name evidence="1" type="ORF">SAMN04488026_11114</name>
</gene>
<accession>A0A1G9MK10</accession>
<sequence>MTISMTDGISRRTFLGAATGAWIVGSARPLFATTTLRTGALAFAGGTVHAAGYSLLRSEDGGATWRESIGPDRRLTALTVHPERPDRVIAALEGGGLAVSEYGGESWRKAGTGLPGATIDALATAAQQADTLYAAIAGDGLWRSEDAGESWEFVMDRPFLAEAERDVLSLAAVDLASGMGGIWLYAGTTAGLQRLPDCFCRWQDVQPGNALDALIEGGEAPEMAPLPAGEPVEEPVRALVSPAVAPGALYAALSSGIWTTTDAGVVWRKVNTLDAIALAVDPSDPLALVAATENGLTYSRDGGET</sequence>
<dbReference type="OrthoDB" id="9764804at2"/>
<dbReference type="InterPro" id="IPR015943">
    <property type="entry name" value="WD40/YVTN_repeat-like_dom_sf"/>
</dbReference>
<name>A0A1G9MK10_9RHOB</name>
<evidence type="ECO:0008006" key="3">
    <source>
        <dbReference type="Google" id="ProtNLM"/>
    </source>
</evidence>
<dbReference type="SUPFAM" id="SSF110296">
    <property type="entry name" value="Oligoxyloglucan reducing end-specific cellobiohydrolase"/>
    <property type="match status" value="1"/>
</dbReference>
<organism evidence="1 2">
    <name type="scientific">Aliiruegeria lutimaris</name>
    <dbReference type="NCBI Taxonomy" id="571298"/>
    <lineage>
        <taxon>Bacteria</taxon>
        <taxon>Pseudomonadati</taxon>
        <taxon>Pseudomonadota</taxon>
        <taxon>Alphaproteobacteria</taxon>
        <taxon>Rhodobacterales</taxon>
        <taxon>Roseobacteraceae</taxon>
        <taxon>Aliiruegeria</taxon>
    </lineage>
</organism>
<evidence type="ECO:0000313" key="1">
    <source>
        <dbReference type="EMBL" id="SDL74237.1"/>
    </source>
</evidence>
<dbReference type="GO" id="GO:0010411">
    <property type="term" value="P:xyloglucan metabolic process"/>
    <property type="evidence" value="ECO:0007669"/>
    <property type="project" value="TreeGrafter"/>
</dbReference>
<dbReference type="RefSeq" id="WP_139188565.1">
    <property type="nucleotide sequence ID" value="NZ_FNEK01000111.1"/>
</dbReference>